<dbReference type="InterPro" id="IPR014777">
    <property type="entry name" value="4pyrrole_Mease_sub1"/>
</dbReference>
<evidence type="ECO:0000256" key="5">
    <source>
        <dbReference type="ARBA" id="ARBA00022691"/>
    </source>
</evidence>
<dbReference type="HOGENOM" id="CLU_011276_1_0_2"/>
<organism evidence="11 12">
    <name type="scientific">Methanocorpusculum labreanum (strain ATCC 43576 / DSM 4855 / Z)</name>
    <dbReference type="NCBI Taxonomy" id="410358"/>
    <lineage>
        <taxon>Archaea</taxon>
        <taxon>Methanobacteriati</taxon>
        <taxon>Methanobacteriota</taxon>
        <taxon>Stenosarchaea group</taxon>
        <taxon>Methanomicrobia</taxon>
        <taxon>Methanomicrobiales</taxon>
        <taxon>Methanocorpusculaceae</taxon>
        <taxon>Methanocorpusculum</taxon>
    </lineage>
</organism>
<keyword evidence="4 11" id="KW-0808">Transferase</keyword>
<evidence type="ECO:0000259" key="8">
    <source>
        <dbReference type="Pfam" id="PF00590"/>
    </source>
</evidence>
<dbReference type="EMBL" id="CP000559">
    <property type="protein sequence ID" value="ABN06700.1"/>
    <property type="molecule type" value="Genomic_DNA"/>
</dbReference>
<evidence type="ECO:0000313" key="12">
    <source>
        <dbReference type="Proteomes" id="UP000000365"/>
    </source>
</evidence>
<dbReference type="InterPro" id="IPR000878">
    <property type="entry name" value="4pyrrol_Mease"/>
</dbReference>
<dbReference type="NCBIfam" id="TIGR00212">
    <property type="entry name" value="hemC"/>
    <property type="match status" value="1"/>
</dbReference>
<dbReference type="InterPro" id="IPR006366">
    <property type="entry name" value="CobA/CysG_C"/>
</dbReference>
<evidence type="ECO:0000259" key="9">
    <source>
        <dbReference type="Pfam" id="PF01379"/>
    </source>
</evidence>
<dbReference type="InterPro" id="IPR022418">
    <property type="entry name" value="Porphobilinogen_deaminase_C"/>
</dbReference>
<dbReference type="RefSeq" id="WP_011832901.1">
    <property type="nucleotide sequence ID" value="NC_008942.1"/>
</dbReference>
<evidence type="ECO:0000256" key="4">
    <source>
        <dbReference type="ARBA" id="ARBA00022679"/>
    </source>
</evidence>
<protein>
    <recommendedName>
        <fullName evidence="7">Hydroxymethylbilane synthase</fullName>
        <ecNumber evidence="7">2.5.1.61</ecNumber>
    </recommendedName>
</protein>
<accession>A2SQU4</accession>
<reference evidence="11 12" key="1">
    <citation type="journal article" date="2009" name="Stand. Genomic Sci.">
        <title>Complete genome sequence of Methanocorpusculum labreanum type strain Z.</title>
        <authorList>
            <person name="Anderson I.J."/>
            <person name="Sieprawska-Lupa M."/>
            <person name="Goltsman E."/>
            <person name="Lapidus A."/>
            <person name="Copeland A."/>
            <person name="Glavina Del Rio T."/>
            <person name="Tice H."/>
            <person name="Dalin E."/>
            <person name="Barry K."/>
            <person name="Pitluck S."/>
            <person name="Hauser L."/>
            <person name="Land M."/>
            <person name="Lucas S."/>
            <person name="Richardson P."/>
            <person name="Whitman W.B."/>
            <person name="Kyrpides N.C."/>
        </authorList>
    </citation>
    <scope>NUCLEOTIDE SEQUENCE [LARGE SCALE GENOMIC DNA]</scope>
    <source>
        <strain evidence="12">ATCC 43576 / DSM 4855 / Z</strain>
    </source>
</reference>
<comment type="cofactor">
    <cofactor evidence="1">
        <name>dipyrromethane</name>
        <dbReference type="ChEBI" id="CHEBI:60342"/>
    </cofactor>
</comment>
<dbReference type="Gene3D" id="3.40.1010.10">
    <property type="entry name" value="Cobalt-precorrin-4 Transmethylase, Domain 1"/>
    <property type="match status" value="1"/>
</dbReference>
<evidence type="ECO:0000259" key="10">
    <source>
        <dbReference type="Pfam" id="PF03900"/>
    </source>
</evidence>
<dbReference type="PRINTS" id="PR00151">
    <property type="entry name" value="PORPHBDMNASE"/>
</dbReference>
<dbReference type="Pfam" id="PF00590">
    <property type="entry name" value="TP_methylase"/>
    <property type="match status" value="1"/>
</dbReference>
<dbReference type="FunFam" id="3.40.1010.10:FF:000001">
    <property type="entry name" value="Siroheme synthase"/>
    <property type="match status" value="1"/>
</dbReference>
<evidence type="ECO:0000256" key="1">
    <source>
        <dbReference type="ARBA" id="ARBA00001916"/>
    </source>
</evidence>
<dbReference type="eggNOG" id="arCOG04299">
    <property type="taxonomic scope" value="Archaea"/>
</dbReference>
<dbReference type="Pfam" id="PF01379">
    <property type="entry name" value="Porphobil_deam"/>
    <property type="match status" value="1"/>
</dbReference>
<dbReference type="SUPFAM" id="SSF54782">
    <property type="entry name" value="Porphobilinogen deaminase (hydroxymethylbilane synthase), C-terminal domain"/>
    <property type="match status" value="1"/>
</dbReference>
<dbReference type="Gene3D" id="3.30.950.10">
    <property type="entry name" value="Methyltransferase, Cobalt-precorrin-4 Transmethylase, Domain 2"/>
    <property type="match status" value="1"/>
</dbReference>
<dbReference type="Gene3D" id="3.30.160.40">
    <property type="entry name" value="Porphobilinogen deaminase, C-terminal domain"/>
    <property type="match status" value="1"/>
</dbReference>
<sequence length="542" mass="58669">MSKIRIGTRGSKLALAQTKKVIGLLAENGIDAEYVIIKTTGDKVTDRGLHQIGGFGMFVRELDNAILRGEIDCAVHSMKDIPAERPKGLLTVAVLKRDPPYDFLVMNGKVEDLMVIGTSSLRRKAQLLRYFHNCPAVRVEMLRGNLDTRLGKLDDGLYDGIMVAEAGLMRLDYKRNGVRLSPDMFVPAANQGTIAIVSRDTPELRAAFAPLNDPQSALDCAIERIVMEQVGGGCFTPMGIFCENQHLTAEVLSLDGTRAERITAEIGDLEGARVAGIRLKNVGAELIAEAKLALGEPAKKNGKVYLVGSGPGGLGLLTFRAREVIDLADVIMYDQLPGDEIIASLPARAEKIDVGKYGGHHTMKQEDIEKLLVEKAQAGGIIVRLKGGDPFLFGRGGEEMEVLREHNIPCEAIPGVTSGIAVPECVGIPVTHRDFASQVTFVTGHENPEKEVSSIDWKWLAGSPGTIVIYMGVKNLGRIAELLIENGRDPQTKIAVIERGFRPDQRVTCATLADIGEVSKKVGMKPPAIIVIGEVVGLYKEE</sequence>
<dbReference type="PANTHER" id="PTHR45790">
    <property type="entry name" value="SIROHEME SYNTHASE-RELATED"/>
    <property type="match status" value="1"/>
</dbReference>
<dbReference type="STRING" id="410358.Mlab_0526"/>
<dbReference type="PANTHER" id="PTHR45790:SF3">
    <property type="entry name" value="S-ADENOSYL-L-METHIONINE-DEPENDENT UROPORPHYRINOGEN III METHYLTRANSFERASE, CHLOROPLASTIC"/>
    <property type="match status" value="1"/>
</dbReference>
<dbReference type="PROSITE" id="PS00533">
    <property type="entry name" value="PORPHOBILINOGEN_DEAM"/>
    <property type="match status" value="1"/>
</dbReference>
<dbReference type="Pfam" id="PF03900">
    <property type="entry name" value="Porphobil_deamC"/>
    <property type="match status" value="1"/>
</dbReference>
<evidence type="ECO:0000256" key="7">
    <source>
        <dbReference type="NCBIfam" id="TIGR00212"/>
    </source>
</evidence>
<keyword evidence="6" id="KW-0627">Porphyrin biosynthesis</keyword>
<dbReference type="AlphaFoldDB" id="A2SQU4"/>
<dbReference type="InterPro" id="IPR035996">
    <property type="entry name" value="4pyrrol_Methylase_sf"/>
</dbReference>
<dbReference type="InterPro" id="IPR050161">
    <property type="entry name" value="Siro_Cobalamin_biosynth"/>
</dbReference>
<name>A2SQU4_METLZ</name>
<dbReference type="Gene3D" id="3.40.190.10">
    <property type="entry name" value="Periplasmic binding protein-like II"/>
    <property type="match status" value="2"/>
</dbReference>
<dbReference type="GO" id="GO:0005737">
    <property type="term" value="C:cytoplasm"/>
    <property type="evidence" value="ECO:0007669"/>
    <property type="project" value="UniProtKB-UniRule"/>
</dbReference>
<dbReference type="FunFam" id="3.30.950.10:FF:000001">
    <property type="entry name" value="Siroheme synthase"/>
    <property type="match status" value="1"/>
</dbReference>
<dbReference type="NCBIfam" id="TIGR01469">
    <property type="entry name" value="cobA_cysG_Cterm"/>
    <property type="match status" value="1"/>
</dbReference>
<evidence type="ECO:0000313" key="11">
    <source>
        <dbReference type="EMBL" id="ABN06700.1"/>
    </source>
</evidence>
<dbReference type="KEGG" id="mla:Mlab_0526"/>
<dbReference type="EC" id="2.5.1.61" evidence="7"/>
<comment type="subunit">
    <text evidence="2">Homodimer.</text>
</comment>
<dbReference type="SUPFAM" id="SSF53790">
    <property type="entry name" value="Tetrapyrrole methylase"/>
    <property type="match status" value="1"/>
</dbReference>
<dbReference type="InterPro" id="IPR014776">
    <property type="entry name" value="4pyrrole_Mease_sub2"/>
</dbReference>
<keyword evidence="12" id="KW-1185">Reference proteome</keyword>
<dbReference type="SUPFAM" id="SSF53850">
    <property type="entry name" value="Periplasmic binding protein-like II"/>
    <property type="match status" value="1"/>
</dbReference>
<dbReference type="GO" id="GO:0019354">
    <property type="term" value="P:siroheme biosynthetic process"/>
    <property type="evidence" value="ECO:0007669"/>
    <property type="project" value="InterPro"/>
</dbReference>
<evidence type="ECO:0000256" key="3">
    <source>
        <dbReference type="ARBA" id="ARBA00022603"/>
    </source>
</evidence>
<dbReference type="eggNOG" id="arCOG00644">
    <property type="taxonomic scope" value="Archaea"/>
</dbReference>
<feature type="domain" description="Tetrapyrrole methylase" evidence="8">
    <location>
        <begin position="303"/>
        <end position="515"/>
    </location>
</feature>
<evidence type="ECO:0000256" key="6">
    <source>
        <dbReference type="ARBA" id="ARBA00023244"/>
    </source>
</evidence>
<gene>
    <name evidence="11" type="ordered locus">Mlab_0526</name>
</gene>
<dbReference type="GO" id="GO:0004418">
    <property type="term" value="F:hydroxymethylbilane synthase activity"/>
    <property type="evidence" value="ECO:0007669"/>
    <property type="project" value="UniProtKB-UniRule"/>
</dbReference>
<dbReference type="NCBIfam" id="NF004790">
    <property type="entry name" value="PRK06136.1"/>
    <property type="match status" value="1"/>
</dbReference>
<dbReference type="InterPro" id="IPR022417">
    <property type="entry name" value="Porphobilin_deaminase_N"/>
</dbReference>
<dbReference type="GO" id="GO:0004851">
    <property type="term" value="F:uroporphyrin-III C-methyltransferase activity"/>
    <property type="evidence" value="ECO:0007669"/>
    <property type="project" value="UniProtKB-ARBA"/>
</dbReference>
<dbReference type="InterPro" id="IPR022419">
    <property type="entry name" value="Porphobilin_deaminase_cofac_BS"/>
</dbReference>
<dbReference type="CDD" id="cd11642">
    <property type="entry name" value="SUMT"/>
    <property type="match status" value="1"/>
</dbReference>
<feature type="domain" description="Porphobilinogen deaminase C-terminal" evidence="10">
    <location>
        <begin position="218"/>
        <end position="280"/>
    </location>
</feature>
<dbReference type="InterPro" id="IPR000860">
    <property type="entry name" value="HemC"/>
</dbReference>
<feature type="domain" description="Porphobilinogen deaminase N-terminal" evidence="9">
    <location>
        <begin position="4"/>
        <end position="201"/>
    </location>
</feature>
<keyword evidence="3 11" id="KW-0489">Methyltransferase</keyword>
<dbReference type="InterPro" id="IPR036803">
    <property type="entry name" value="Porphobilinogen_deaminase_C_sf"/>
</dbReference>
<dbReference type="GO" id="GO:0032259">
    <property type="term" value="P:methylation"/>
    <property type="evidence" value="ECO:0007669"/>
    <property type="project" value="UniProtKB-KW"/>
</dbReference>
<proteinExistence type="predicted"/>
<keyword evidence="5" id="KW-0949">S-adenosyl-L-methionine</keyword>
<evidence type="ECO:0000256" key="2">
    <source>
        <dbReference type="ARBA" id="ARBA00011738"/>
    </source>
</evidence>
<dbReference type="GeneID" id="89920593"/>
<dbReference type="Proteomes" id="UP000000365">
    <property type="component" value="Chromosome"/>
</dbReference>